<name>A0A345SSE8_9ACTN</name>
<organism evidence="6 7">
    <name type="scientific">Peterkaempfera bronchialis</name>
    <dbReference type="NCBI Taxonomy" id="2126346"/>
    <lineage>
        <taxon>Bacteria</taxon>
        <taxon>Bacillati</taxon>
        <taxon>Actinomycetota</taxon>
        <taxon>Actinomycetes</taxon>
        <taxon>Kitasatosporales</taxon>
        <taxon>Streptomycetaceae</taxon>
        <taxon>Peterkaempfera</taxon>
    </lineage>
</organism>
<evidence type="ECO:0000256" key="3">
    <source>
        <dbReference type="HAMAP-Rule" id="MF_01875"/>
    </source>
</evidence>
<keyword evidence="3" id="KW-0227">DNA damage</keyword>
<dbReference type="PANTHER" id="PTHR41251">
    <property type="entry name" value="NON-HOMOLOGOUS END JOINING PROTEIN KU"/>
    <property type="match status" value="1"/>
</dbReference>
<dbReference type="GO" id="GO:0006310">
    <property type="term" value="P:DNA recombination"/>
    <property type="evidence" value="ECO:0007669"/>
    <property type="project" value="UniProtKB-KW"/>
</dbReference>
<proteinExistence type="inferred from homology"/>
<evidence type="ECO:0000313" key="7">
    <source>
        <dbReference type="Proteomes" id="UP000249340"/>
    </source>
</evidence>
<dbReference type="CDD" id="cd00789">
    <property type="entry name" value="KU_like"/>
    <property type="match status" value="1"/>
</dbReference>
<dbReference type="NCBIfam" id="TIGR02772">
    <property type="entry name" value="Ku_bact"/>
    <property type="match status" value="1"/>
</dbReference>
<protein>
    <recommendedName>
        <fullName evidence="3">Non-homologous end joining protein Ku</fullName>
    </recommendedName>
</protein>
<dbReference type="EMBL" id="CP031264">
    <property type="protein sequence ID" value="AXI76653.1"/>
    <property type="molecule type" value="Genomic_DNA"/>
</dbReference>
<dbReference type="PIRSF" id="PIRSF006493">
    <property type="entry name" value="Prok_Ku"/>
    <property type="match status" value="1"/>
</dbReference>
<sequence length="340" mass="36570">MRSSWKGAITFGLVSIPVQLFPATEEHGVSLHQVHAEDGGRIRVKRYCEKENREVPYAEIAKAYESPDGRTAVLTDADLSELPLPSKKIIDVLAFVDASEVDPLLLAKPYYLQTATPAAAKPYVLLREALAGTGRAAVTKITLRTRESLALLRVRGDLLVLQTMLWPDEVRSASGLEPQGKVEVRPQELSMATSLMDTLSEDFDLQALHDDYQHALDTLVAAKLEGVEPPSEEEAGEGAPDNVIDLMAALSASVKAAERSRTAGEPEEPEEGKPPRKSAAKQPAARKTARKQQPEAKKTASSGGRKSPEKTAGKAGGQPAEKTGEKPAKKTAAARRRASA</sequence>
<dbReference type="KEGG" id="stri:C7M71_003395"/>
<dbReference type="SMART" id="SM00559">
    <property type="entry name" value="Ku78"/>
    <property type="match status" value="1"/>
</dbReference>
<dbReference type="InterPro" id="IPR016194">
    <property type="entry name" value="SPOC-like_C_dom_sf"/>
</dbReference>
<comment type="function">
    <text evidence="3">With LigD forms a non-homologous end joining (NHEJ) DNA repair enzyme, which repairs dsDNA breaks with reduced fidelity. Binds linear dsDNA with 5'- and 3'- overhangs but not closed circular dsDNA nor ssDNA. Recruits and stimulates the ligase activity of LigD.</text>
</comment>
<accession>A0A345SSE8</accession>
<gene>
    <name evidence="3" type="primary">ku</name>
    <name evidence="6" type="ORF">C7M71_003395</name>
</gene>
<dbReference type="InterPro" id="IPR006164">
    <property type="entry name" value="DNA_bd_Ku70/Ku80"/>
</dbReference>
<dbReference type="PANTHER" id="PTHR41251:SF1">
    <property type="entry name" value="NON-HOMOLOGOUS END JOINING PROTEIN KU"/>
    <property type="match status" value="1"/>
</dbReference>
<evidence type="ECO:0000259" key="5">
    <source>
        <dbReference type="SMART" id="SM00559"/>
    </source>
</evidence>
<dbReference type="InterPro" id="IPR009187">
    <property type="entry name" value="Prok_Ku"/>
</dbReference>
<dbReference type="Gene3D" id="2.40.290.10">
    <property type="match status" value="1"/>
</dbReference>
<comment type="subunit">
    <text evidence="3">Homodimer. Interacts with LigD.</text>
</comment>
<dbReference type="RefSeq" id="WP_111494699.1">
    <property type="nucleotide sequence ID" value="NZ_CP031264.1"/>
</dbReference>
<keyword evidence="3" id="KW-0234">DNA repair</keyword>
<evidence type="ECO:0000256" key="4">
    <source>
        <dbReference type="SAM" id="MobiDB-lite"/>
    </source>
</evidence>
<dbReference type="AlphaFoldDB" id="A0A345SSE8"/>
<reference evidence="7" key="1">
    <citation type="submission" date="2018-07" db="EMBL/GenBank/DDBJ databases">
        <title>Streptacidiphilus bronchialis DSM 106435 chromosome.</title>
        <authorList>
            <person name="Batra D."/>
            <person name="Gulvik C.A."/>
        </authorList>
    </citation>
    <scope>NUCLEOTIDE SEQUENCE [LARGE SCALE GENOMIC DNA]</scope>
    <source>
        <strain evidence="7">DSM 106435</strain>
    </source>
</reference>
<keyword evidence="2 3" id="KW-0233">DNA recombination</keyword>
<keyword evidence="7" id="KW-1185">Reference proteome</keyword>
<feature type="domain" description="Ku" evidence="5">
    <location>
        <begin position="52"/>
        <end position="181"/>
    </location>
</feature>
<evidence type="ECO:0000313" key="6">
    <source>
        <dbReference type="EMBL" id="AXI76653.1"/>
    </source>
</evidence>
<dbReference type="SUPFAM" id="SSF100939">
    <property type="entry name" value="SPOC domain-like"/>
    <property type="match status" value="1"/>
</dbReference>
<feature type="region of interest" description="Disordered" evidence="4">
    <location>
        <begin position="254"/>
        <end position="340"/>
    </location>
</feature>
<dbReference type="GO" id="GO:0006303">
    <property type="term" value="P:double-strand break repair via nonhomologous end joining"/>
    <property type="evidence" value="ECO:0007669"/>
    <property type="project" value="UniProtKB-UniRule"/>
</dbReference>
<dbReference type="GO" id="GO:0003690">
    <property type="term" value="F:double-stranded DNA binding"/>
    <property type="evidence" value="ECO:0007669"/>
    <property type="project" value="UniProtKB-UniRule"/>
</dbReference>
<comment type="similarity">
    <text evidence="3">Belongs to the prokaryotic Ku family.</text>
</comment>
<evidence type="ECO:0000256" key="2">
    <source>
        <dbReference type="ARBA" id="ARBA00023172"/>
    </source>
</evidence>
<dbReference type="Pfam" id="PF02735">
    <property type="entry name" value="Ku"/>
    <property type="match status" value="1"/>
</dbReference>
<dbReference type="OrthoDB" id="9795084at2"/>
<dbReference type="Proteomes" id="UP000249340">
    <property type="component" value="Chromosome"/>
</dbReference>
<evidence type="ECO:0000256" key="1">
    <source>
        <dbReference type="ARBA" id="ARBA00023125"/>
    </source>
</evidence>
<keyword evidence="1 3" id="KW-0238">DNA-binding</keyword>
<dbReference type="HAMAP" id="MF_01875">
    <property type="entry name" value="Prokaryotic_Ku"/>
    <property type="match status" value="1"/>
</dbReference>